<evidence type="ECO:0000313" key="2">
    <source>
        <dbReference type="Proteomes" id="UP000829398"/>
    </source>
</evidence>
<gene>
    <name evidence="1" type="ORF">KPL71_017758</name>
</gene>
<sequence>MFEHFSTNILIKIEKIIELTIDVIQLFLGQGLAFCGHDESDNSSNQGNYIRILRFLADHNEDIKTVTLKNAPRNNMVIALSIQKDVGDALFFVLIDESYDASMQEHMVVALRFVDKNRSIFERFIGLKHVTSTTAILLKEALDKLFSKHGLSISRLHGQGYDRASNMQGEFNGLRTLIMNENECAYYIHCFAHQLQLAIVVVAKKHDQINSFFNTIANIVNVVGASCKRRDILREKQLLSIVKALENDDLSSRQGQNQKTTLKRFVNTCWGSHY</sequence>
<reference evidence="2" key="1">
    <citation type="journal article" date="2023" name="Hortic. Res.">
        <title>A chromosome-level phased genome enabling allele-level studies in sweet orange: a case study on citrus Huanglongbing tolerance.</title>
        <authorList>
            <person name="Wu B."/>
            <person name="Yu Q."/>
            <person name="Deng Z."/>
            <person name="Duan Y."/>
            <person name="Luo F."/>
            <person name="Gmitter F. Jr."/>
        </authorList>
    </citation>
    <scope>NUCLEOTIDE SEQUENCE [LARGE SCALE GENOMIC DNA]</scope>
    <source>
        <strain evidence="2">cv. Valencia</strain>
    </source>
</reference>
<evidence type="ECO:0000313" key="1">
    <source>
        <dbReference type="EMBL" id="KAH9735519.1"/>
    </source>
</evidence>
<dbReference type="EMBL" id="CM039175">
    <property type="protein sequence ID" value="KAH9735519.1"/>
    <property type="molecule type" value="Genomic_DNA"/>
</dbReference>
<comment type="caution">
    <text evidence="1">The sequence shown here is derived from an EMBL/GenBank/DDBJ whole genome shotgun (WGS) entry which is preliminary data.</text>
</comment>
<proteinExistence type="predicted"/>
<protein>
    <submittedName>
        <fullName evidence="1">TTF-type domain-containing protein</fullName>
    </submittedName>
</protein>
<dbReference type="Proteomes" id="UP000829398">
    <property type="component" value="Chromosome 6"/>
</dbReference>
<name>A0ACB8JRN7_CITSI</name>
<keyword evidence="2" id="KW-1185">Reference proteome</keyword>
<accession>A0ACB8JRN7</accession>
<organism evidence="1 2">
    <name type="scientific">Citrus sinensis</name>
    <name type="common">Sweet orange</name>
    <name type="synonym">Citrus aurantium var. sinensis</name>
    <dbReference type="NCBI Taxonomy" id="2711"/>
    <lineage>
        <taxon>Eukaryota</taxon>
        <taxon>Viridiplantae</taxon>
        <taxon>Streptophyta</taxon>
        <taxon>Embryophyta</taxon>
        <taxon>Tracheophyta</taxon>
        <taxon>Spermatophyta</taxon>
        <taxon>Magnoliopsida</taxon>
        <taxon>eudicotyledons</taxon>
        <taxon>Gunneridae</taxon>
        <taxon>Pentapetalae</taxon>
        <taxon>rosids</taxon>
        <taxon>malvids</taxon>
        <taxon>Sapindales</taxon>
        <taxon>Rutaceae</taxon>
        <taxon>Aurantioideae</taxon>
        <taxon>Citrus</taxon>
    </lineage>
</organism>